<reference evidence="2" key="1">
    <citation type="submission" date="2022-11" db="UniProtKB">
        <authorList>
            <consortium name="WormBaseParasite"/>
        </authorList>
    </citation>
    <scope>IDENTIFICATION</scope>
</reference>
<dbReference type="Proteomes" id="UP000887578">
    <property type="component" value="Unplaced"/>
</dbReference>
<organism evidence="1 2">
    <name type="scientific">Panagrolaimus davidi</name>
    <dbReference type="NCBI Taxonomy" id="227884"/>
    <lineage>
        <taxon>Eukaryota</taxon>
        <taxon>Metazoa</taxon>
        <taxon>Ecdysozoa</taxon>
        <taxon>Nematoda</taxon>
        <taxon>Chromadorea</taxon>
        <taxon>Rhabditida</taxon>
        <taxon>Tylenchina</taxon>
        <taxon>Panagrolaimomorpha</taxon>
        <taxon>Panagrolaimoidea</taxon>
        <taxon>Panagrolaimidae</taxon>
        <taxon>Panagrolaimus</taxon>
    </lineage>
</organism>
<dbReference type="NCBIfam" id="TIGR01509">
    <property type="entry name" value="HAD-SF-IA-v3"/>
    <property type="match status" value="1"/>
</dbReference>
<proteinExistence type="predicted"/>
<dbReference type="SUPFAM" id="SSF56784">
    <property type="entry name" value="HAD-like"/>
    <property type="match status" value="1"/>
</dbReference>
<dbReference type="Gene3D" id="3.40.50.1000">
    <property type="entry name" value="HAD superfamily/HAD-like"/>
    <property type="match status" value="1"/>
</dbReference>
<protein>
    <submittedName>
        <fullName evidence="2">Uncharacterized protein</fullName>
    </submittedName>
</protein>
<dbReference type="Pfam" id="PF13419">
    <property type="entry name" value="HAD_2"/>
    <property type="match status" value="1"/>
</dbReference>
<accession>A0A914PSL7</accession>
<keyword evidence="1" id="KW-1185">Reference proteome</keyword>
<evidence type="ECO:0000313" key="2">
    <source>
        <dbReference type="WBParaSite" id="PDA_v2.g21676.t1"/>
    </source>
</evidence>
<dbReference type="WBParaSite" id="PDA_v2.g21676.t1">
    <property type="protein sequence ID" value="PDA_v2.g21676.t1"/>
    <property type="gene ID" value="PDA_v2.g21676"/>
</dbReference>
<dbReference type="InterPro" id="IPR036412">
    <property type="entry name" value="HAD-like_sf"/>
</dbReference>
<dbReference type="InterPro" id="IPR006439">
    <property type="entry name" value="HAD-SF_hydro_IA"/>
</dbReference>
<sequence length="108" mass="12314">MKLLPQWKPILEGLRSEGIKIAVLTNNFYLDRARQLPTHSLNPKYFDAIVESCRECLSKPDKKFYQKALDKIGVKASESIFIDDLGVNLKSAKKMGFKTIKVCILLKN</sequence>
<dbReference type="PANTHER" id="PTHR47829:SF1">
    <property type="entry name" value="HAD FAMILY PHOSPHATASE"/>
    <property type="match status" value="1"/>
</dbReference>
<dbReference type="InterPro" id="IPR041492">
    <property type="entry name" value="HAD_2"/>
</dbReference>
<evidence type="ECO:0000313" key="1">
    <source>
        <dbReference type="Proteomes" id="UP000887578"/>
    </source>
</evidence>
<dbReference type="PANTHER" id="PTHR47829">
    <property type="entry name" value="HYDROLASE, PUTATIVE (AFU_ORTHOLOGUE AFUA_1G12880)-RELATED"/>
    <property type="match status" value="1"/>
</dbReference>
<dbReference type="AlphaFoldDB" id="A0A914PSL7"/>
<name>A0A914PSL7_9BILA</name>
<dbReference type="InterPro" id="IPR023214">
    <property type="entry name" value="HAD_sf"/>
</dbReference>
<dbReference type="PRINTS" id="PR00413">
    <property type="entry name" value="HADHALOGNASE"/>
</dbReference>
<dbReference type="InterPro" id="IPR052898">
    <property type="entry name" value="ACAD10-like"/>
</dbReference>